<dbReference type="CDD" id="cd04779">
    <property type="entry name" value="HTH_MerR-like_sg4"/>
    <property type="match status" value="1"/>
</dbReference>
<organism evidence="3 4">
    <name type="scientific">Bacillus nakamurai</name>
    <dbReference type="NCBI Taxonomy" id="1793963"/>
    <lineage>
        <taxon>Bacteria</taxon>
        <taxon>Bacillati</taxon>
        <taxon>Bacillota</taxon>
        <taxon>Bacilli</taxon>
        <taxon>Bacillales</taxon>
        <taxon>Bacillaceae</taxon>
        <taxon>Bacillus</taxon>
    </lineage>
</organism>
<comment type="caution">
    <text evidence="3">The sequence shown here is derived from an EMBL/GenBank/DDBJ whole genome shotgun (WGS) entry which is preliminary data.</text>
</comment>
<evidence type="ECO:0000313" key="3">
    <source>
        <dbReference type="EMBL" id="KXZ20777.1"/>
    </source>
</evidence>
<feature type="domain" description="HTH merR-type" evidence="2">
    <location>
        <begin position="10"/>
        <end position="78"/>
    </location>
</feature>
<dbReference type="SMART" id="SM00422">
    <property type="entry name" value="HTH_MERR"/>
    <property type="match status" value="1"/>
</dbReference>
<keyword evidence="1" id="KW-0238">DNA-binding</keyword>
<evidence type="ECO:0000259" key="2">
    <source>
        <dbReference type="PROSITE" id="PS50937"/>
    </source>
</evidence>
<dbReference type="InterPro" id="IPR047057">
    <property type="entry name" value="MerR_fam"/>
</dbReference>
<dbReference type="InterPro" id="IPR009061">
    <property type="entry name" value="DNA-bd_dom_put_sf"/>
</dbReference>
<sequence length="141" mass="16032">MGRDLDGAETYRISELAALAGVTKRTVDYYTNLGLLTPARSCSNYRYYDTLALKRLMFIVACKKQRLALSDIKDRLENQFPSSALTDDIGNLATEIDDMNQNISGILHRFEKLEPEERAQLKKRLTPEKLAVLQSFMLLLS</sequence>
<reference evidence="4" key="1">
    <citation type="submission" date="2016-02" db="EMBL/GenBank/DDBJ databases">
        <authorList>
            <person name="Dunlap C."/>
        </authorList>
    </citation>
    <scope>NUCLEOTIDE SEQUENCE [LARGE SCALE GENOMIC DNA]</scope>
    <source>
        <strain evidence="4">NRRL B-41092</strain>
    </source>
</reference>
<dbReference type="SUPFAM" id="SSF46955">
    <property type="entry name" value="Putative DNA-binding domain"/>
    <property type="match status" value="1"/>
</dbReference>
<keyword evidence="4" id="KW-1185">Reference proteome</keyword>
<name>A0A150F7W0_9BACI</name>
<dbReference type="GO" id="GO:0003677">
    <property type="term" value="F:DNA binding"/>
    <property type="evidence" value="ECO:0007669"/>
    <property type="project" value="UniProtKB-KW"/>
</dbReference>
<dbReference type="PANTHER" id="PTHR30204">
    <property type="entry name" value="REDOX-CYCLING DRUG-SENSING TRANSCRIPTIONAL ACTIVATOR SOXR"/>
    <property type="match status" value="1"/>
</dbReference>
<evidence type="ECO:0000256" key="1">
    <source>
        <dbReference type="ARBA" id="ARBA00023125"/>
    </source>
</evidence>
<dbReference type="GO" id="GO:0003700">
    <property type="term" value="F:DNA-binding transcription factor activity"/>
    <property type="evidence" value="ECO:0007669"/>
    <property type="project" value="InterPro"/>
</dbReference>
<dbReference type="AlphaFoldDB" id="A0A150F7W0"/>
<dbReference type="Gene3D" id="1.10.1660.10">
    <property type="match status" value="1"/>
</dbReference>
<dbReference type="OrthoDB" id="166060at2"/>
<dbReference type="RefSeq" id="WP_061521406.1">
    <property type="nucleotide sequence ID" value="NZ_JAJJBV010000013.1"/>
</dbReference>
<dbReference type="STRING" id="1793963.AXI58_14160"/>
<protein>
    <submittedName>
        <fullName evidence="3">MerR family transcriptional regulator</fullName>
    </submittedName>
</protein>
<proteinExistence type="predicted"/>
<dbReference type="Proteomes" id="UP000075430">
    <property type="component" value="Unassembled WGS sequence"/>
</dbReference>
<dbReference type="InterPro" id="IPR000551">
    <property type="entry name" value="MerR-type_HTH_dom"/>
</dbReference>
<evidence type="ECO:0000313" key="4">
    <source>
        <dbReference type="Proteomes" id="UP000075430"/>
    </source>
</evidence>
<gene>
    <name evidence="3" type="ORF">AXI58_14160</name>
</gene>
<accession>A0A150F7W0</accession>
<dbReference type="Pfam" id="PF13411">
    <property type="entry name" value="MerR_1"/>
    <property type="match status" value="1"/>
</dbReference>
<dbReference type="EMBL" id="LSBA01000009">
    <property type="protein sequence ID" value="KXZ20777.1"/>
    <property type="molecule type" value="Genomic_DNA"/>
</dbReference>
<dbReference type="PROSITE" id="PS50937">
    <property type="entry name" value="HTH_MERR_2"/>
    <property type="match status" value="1"/>
</dbReference>
<dbReference type="PRINTS" id="PR00040">
    <property type="entry name" value="HTHMERR"/>
</dbReference>
<dbReference type="PANTHER" id="PTHR30204:SF95">
    <property type="entry name" value="HTH-TYPE TRANSCRIPTIONAL REGULATOR CUER"/>
    <property type="match status" value="1"/>
</dbReference>